<sequence length="239" mass="25802">MKSKSIIVCILTIFIGTHLTAQQVKLSSDTTTKSFDFSDYSKLDVASDFNVNLTLAAGEEAITVKANSNLMDYVAVYKEGNTLFLRLKKNTWFRGRMILDVDISTAMITDFAASSDAIITLNTPLTTDTVRIDCKGDAIFKGTVTANNLSINGKSDAKITLSGAANTMTMNLKSDSEFVNKEFTVQNLTVTLSGDSKATLTVTDMLDATASGDSELRYAGNPSKVRQSSRGDSDIKAIK</sequence>
<name>A0ABV9I1T2_9FLAO</name>
<dbReference type="Pfam" id="PF10988">
    <property type="entry name" value="DUF2807"/>
    <property type="match status" value="1"/>
</dbReference>
<evidence type="ECO:0000256" key="1">
    <source>
        <dbReference type="SAM" id="MobiDB-lite"/>
    </source>
</evidence>
<evidence type="ECO:0000313" key="4">
    <source>
        <dbReference type="EMBL" id="MFC4636114.1"/>
    </source>
</evidence>
<dbReference type="Gene3D" id="2.160.20.120">
    <property type="match status" value="1"/>
</dbReference>
<keyword evidence="2" id="KW-0732">Signal</keyword>
<keyword evidence="5" id="KW-1185">Reference proteome</keyword>
<feature type="compositionally biased region" description="Basic and acidic residues" evidence="1">
    <location>
        <begin position="229"/>
        <end position="239"/>
    </location>
</feature>
<evidence type="ECO:0000313" key="5">
    <source>
        <dbReference type="Proteomes" id="UP001596043"/>
    </source>
</evidence>
<comment type="caution">
    <text evidence="4">The sequence shown here is derived from an EMBL/GenBank/DDBJ whole genome shotgun (WGS) entry which is preliminary data.</text>
</comment>
<feature type="signal peptide" evidence="2">
    <location>
        <begin position="1"/>
        <end position="21"/>
    </location>
</feature>
<feature type="region of interest" description="Disordered" evidence="1">
    <location>
        <begin position="217"/>
        <end position="239"/>
    </location>
</feature>
<gene>
    <name evidence="4" type="ORF">ACFO3O_19565</name>
</gene>
<dbReference type="RefSeq" id="WP_379981994.1">
    <property type="nucleotide sequence ID" value="NZ_JBHSFV010000015.1"/>
</dbReference>
<accession>A0ABV9I1T2</accession>
<dbReference type="Proteomes" id="UP001596043">
    <property type="component" value="Unassembled WGS sequence"/>
</dbReference>
<organism evidence="4 5">
    <name type="scientific">Dokdonia ponticola</name>
    <dbReference type="NCBI Taxonomy" id="2041041"/>
    <lineage>
        <taxon>Bacteria</taxon>
        <taxon>Pseudomonadati</taxon>
        <taxon>Bacteroidota</taxon>
        <taxon>Flavobacteriia</taxon>
        <taxon>Flavobacteriales</taxon>
        <taxon>Flavobacteriaceae</taxon>
        <taxon>Dokdonia</taxon>
    </lineage>
</organism>
<dbReference type="InterPro" id="IPR021255">
    <property type="entry name" value="DUF2807"/>
</dbReference>
<reference evidence="5" key="1">
    <citation type="journal article" date="2019" name="Int. J. Syst. Evol. Microbiol.">
        <title>The Global Catalogue of Microorganisms (GCM) 10K type strain sequencing project: providing services to taxonomists for standard genome sequencing and annotation.</title>
        <authorList>
            <consortium name="The Broad Institute Genomics Platform"/>
            <consortium name="The Broad Institute Genome Sequencing Center for Infectious Disease"/>
            <person name="Wu L."/>
            <person name="Ma J."/>
        </authorList>
    </citation>
    <scope>NUCLEOTIDE SEQUENCE [LARGE SCALE GENOMIC DNA]</scope>
    <source>
        <strain evidence="5">YJ-61-S</strain>
    </source>
</reference>
<dbReference type="EMBL" id="JBHSFV010000015">
    <property type="protein sequence ID" value="MFC4636114.1"/>
    <property type="molecule type" value="Genomic_DNA"/>
</dbReference>
<feature type="chain" id="PRO_5045337945" evidence="2">
    <location>
        <begin position="22"/>
        <end position="239"/>
    </location>
</feature>
<protein>
    <submittedName>
        <fullName evidence="4">Head GIN domain-containing protein</fullName>
    </submittedName>
</protein>
<evidence type="ECO:0000256" key="2">
    <source>
        <dbReference type="SAM" id="SignalP"/>
    </source>
</evidence>
<feature type="domain" description="Putative auto-transporter adhesin head GIN" evidence="3">
    <location>
        <begin position="39"/>
        <end position="222"/>
    </location>
</feature>
<proteinExistence type="predicted"/>
<evidence type="ECO:0000259" key="3">
    <source>
        <dbReference type="Pfam" id="PF10988"/>
    </source>
</evidence>